<evidence type="ECO:0000256" key="1">
    <source>
        <dbReference type="SAM" id="MobiDB-lite"/>
    </source>
</evidence>
<dbReference type="AlphaFoldDB" id="A0A9N9HL41"/>
<evidence type="ECO:0000313" key="2">
    <source>
        <dbReference type="EMBL" id="CAG8693751.1"/>
    </source>
</evidence>
<gene>
    <name evidence="2" type="ORF">FMOSSE_LOCUS13476</name>
</gene>
<name>A0A9N9HL41_FUNMO</name>
<reference evidence="2" key="1">
    <citation type="submission" date="2021-06" db="EMBL/GenBank/DDBJ databases">
        <authorList>
            <person name="Kallberg Y."/>
            <person name="Tangrot J."/>
            <person name="Rosling A."/>
        </authorList>
    </citation>
    <scope>NUCLEOTIDE SEQUENCE</scope>
    <source>
        <strain evidence="2">87-6 pot B 2015</strain>
    </source>
</reference>
<organism evidence="2 3">
    <name type="scientific">Funneliformis mosseae</name>
    <name type="common">Endomycorrhizal fungus</name>
    <name type="synonym">Glomus mosseae</name>
    <dbReference type="NCBI Taxonomy" id="27381"/>
    <lineage>
        <taxon>Eukaryota</taxon>
        <taxon>Fungi</taxon>
        <taxon>Fungi incertae sedis</taxon>
        <taxon>Mucoromycota</taxon>
        <taxon>Glomeromycotina</taxon>
        <taxon>Glomeromycetes</taxon>
        <taxon>Glomerales</taxon>
        <taxon>Glomeraceae</taxon>
        <taxon>Funneliformis</taxon>
    </lineage>
</organism>
<feature type="region of interest" description="Disordered" evidence="1">
    <location>
        <begin position="107"/>
        <end position="136"/>
    </location>
</feature>
<protein>
    <submittedName>
        <fullName evidence="2">4987_t:CDS:1</fullName>
    </submittedName>
</protein>
<accession>A0A9N9HL41</accession>
<comment type="caution">
    <text evidence="2">The sequence shown here is derived from an EMBL/GenBank/DDBJ whole genome shotgun (WGS) entry which is preliminary data.</text>
</comment>
<dbReference type="Proteomes" id="UP000789375">
    <property type="component" value="Unassembled WGS sequence"/>
</dbReference>
<proteinExistence type="predicted"/>
<sequence>MSPVPIDSEFRLDNDKVDHNNEECIDEMKLKEEPRNYYSSLKHQLTFREIIPEYVRSPVESSIGIIRFSIDHEKLSDLMQDVITPQEHKYNDKDYLVKKEVVSSSQKPKDLISSRAKKWHELPDDMKESTRKTGKDESELLTVDIPKFFLRPVIPIVTMTQTQYIDFAQHKHQAEMKITSNVGKIGHPSAVT</sequence>
<evidence type="ECO:0000313" key="3">
    <source>
        <dbReference type="Proteomes" id="UP000789375"/>
    </source>
</evidence>
<dbReference type="EMBL" id="CAJVPP010008038">
    <property type="protein sequence ID" value="CAG8693751.1"/>
    <property type="molecule type" value="Genomic_DNA"/>
</dbReference>
<feature type="compositionally biased region" description="Basic and acidic residues" evidence="1">
    <location>
        <begin position="119"/>
        <end position="136"/>
    </location>
</feature>
<keyword evidence="3" id="KW-1185">Reference proteome</keyword>